<reference evidence="11" key="2">
    <citation type="submission" date="2021-04" db="EMBL/GenBank/DDBJ databases">
        <authorList>
            <person name="Gilroy R."/>
        </authorList>
    </citation>
    <scope>NUCLEOTIDE SEQUENCE</scope>
    <source>
        <strain evidence="11">F6-686</strain>
    </source>
</reference>
<dbReference type="Pfam" id="PF02537">
    <property type="entry name" value="CRCB"/>
    <property type="match status" value="1"/>
</dbReference>
<comment type="function">
    <text evidence="9 10">Fluoride-specific ion channel. Important for reducing fluoride concentration in the cell, thus reducing its toxicity.</text>
</comment>
<dbReference type="AlphaFoldDB" id="A0A9E2NVR0"/>
<keyword evidence="3 10" id="KW-0812">Transmembrane</keyword>
<keyword evidence="5 10" id="KW-0472">Membrane</keyword>
<keyword evidence="10" id="KW-0915">Sodium</keyword>
<dbReference type="GO" id="GO:0062054">
    <property type="term" value="F:fluoride channel activity"/>
    <property type="evidence" value="ECO:0007669"/>
    <property type="project" value="UniProtKB-UniRule"/>
</dbReference>
<sequence>MNQKLENYLSVGFFAFFGGALRCLLTNLWSQTGTFVANVVGCFLLAALTYFFLQYREGRDWLATGLSTGFVGAFTTFSSFHLDTLKQLQEPNYQPALIYFFSSIIFGLLFAALGMYVGSELGKRLVGRA</sequence>
<proteinExistence type="inferred from homology"/>
<keyword evidence="10" id="KW-0813">Transport</keyword>
<keyword evidence="2 10" id="KW-1003">Cell membrane</keyword>
<comment type="caution">
    <text evidence="11">The sequence shown here is derived from an EMBL/GenBank/DDBJ whole genome shotgun (WGS) entry which is preliminary data.</text>
</comment>
<comment type="catalytic activity">
    <reaction evidence="8">
        <text>fluoride(in) = fluoride(out)</text>
        <dbReference type="Rhea" id="RHEA:76159"/>
        <dbReference type="ChEBI" id="CHEBI:17051"/>
    </reaction>
    <physiologicalReaction direction="left-to-right" evidence="8">
        <dbReference type="Rhea" id="RHEA:76160"/>
    </physiologicalReaction>
</comment>
<comment type="activity regulation">
    <text evidence="10">Na(+) is not transported, but it plays an essential structural role and its presence is essential for fluoride channel function.</text>
</comment>
<feature type="transmembrane region" description="Helical" evidence="10">
    <location>
        <begin position="60"/>
        <end position="77"/>
    </location>
</feature>
<evidence type="ECO:0000256" key="1">
    <source>
        <dbReference type="ARBA" id="ARBA00004651"/>
    </source>
</evidence>
<feature type="binding site" evidence="10">
    <location>
        <position position="72"/>
    </location>
    <ligand>
        <name>Na(+)</name>
        <dbReference type="ChEBI" id="CHEBI:29101"/>
        <note>structural</note>
    </ligand>
</feature>
<dbReference type="Proteomes" id="UP000823844">
    <property type="component" value="Unassembled WGS sequence"/>
</dbReference>
<dbReference type="EMBL" id="JAHLFT010000076">
    <property type="protein sequence ID" value="MBU3828664.1"/>
    <property type="molecule type" value="Genomic_DNA"/>
</dbReference>
<keyword evidence="10" id="KW-0406">Ion transport</keyword>
<comment type="similarity">
    <text evidence="7 10">Belongs to the fluoride channel Fluc/FEX (TC 1.A.43) family.</text>
</comment>
<evidence type="ECO:0000313" key="11">
    <source>
        <dbReference type="EMBL" id="MBU3828664.1"/>
    </source>
</evidence>
<evidence type="ECO:0000256" key="3">
    <source>
        <dbReference type="ARBA" id="ARBA00022692"/>
    </source>
</evidence>
<reference evidence="11" key="1">
    <citation type="journal article" date="2021" name="PeerJ">
        <title>Extensive microbial diversity within the chicken gut microbiome revealed by metagenomics and culture.</title>
        <authorList>
            <person name="Gilroy R."/>
            <person name="Ravi A."/>
            <person name="Getino M."/>
            <person name="Pursley I."/>
            <person name="Horton D.L."/>
            <person name="Alikhan N.F."/>
            <person name="Baker D."/>
            <person name="Gharbi K."/>
            <person name="Hall N."/>
            <person name="Watson M."/>
            <person name="Adriaenssens E.M."/>
            <person name="Foster-Nyarko E."/>
            <person name="Jarju S."/>
            <person name="Secka A."/>
            <person name="Antonio M."/>
            <person name="Oren A."/>
            <person name="Chaudhuri R.R."/>
            <person name="La Ragione R."/>
            <person name="Hildebrand F."/>
            <person name="Pallen M.J."/>
        </authorList>
    </citation>
    <scope>NUCLEOTIDE SEQUENCE</scope>
    <source>
        <strain evidence="11">F6-686</strain>
    </source>
</reference>
<dbReference type="PANTHER" id="PTHR28259:SF1">
    <property type="entry name" value="FLUORIDE EXPORT PROTEIN 1-RELATED"/>
    <property type="match status" value="1"/>
</dbReference>
<dbReference type="PANTHER" id="PTHR28259">
    <property type="entry name" value="FLUORIDE EXPORT PROTEIN 1-RELATED"/>
    <property type="match status" value="1"/>
</dbReference>
<evidence type="ECO:0000256" key="10">
    <source>
        <dbReference type="HAMAP-Rule" id="MF_00454"/>
    </source>
</evidence>
<feature type="transmembrane region" description="Helical" evidence="10">
    <location>
        <begin position="7"/>
        <end position="29"/>
    </location>
</feature>
<evidence type="ECO:0000256" key="9">
    <source>
        <dbReference type="ARBA" id="ARBA00049940"/>
    </source>
</evidence>
<feature type="transmembrane region" description="Helical" evidence="10">
    <location>
        <begin position="97"/>
        <end position="118"/>
    </location>
</feature>
<evidence type="ECO:0000256" key="2">
    <source>
        <dbReference type="ARBA" id="ARBA00022475"/>
    </source>
</evidence>
<evidence type="ECO:0000256" key="4">
    <source>
        <dbReference type="ARBA" id="ARBA00022989"/>
    </source>
</evidence>
<evidence type="ECO:0000256" key="5">
    <source>
        <dbReference type="ARBA" id="ARBA00023136"/>
    </source>
</evidence>
<comment type="subcellular location">
    <subcellularLocation>
        <location evidence="1 10">Cell membrane</location>
        <topology evidence="1 10">Multi-pass membrane protein</topology>
    </subcellularLocation>
</comment>
<dbReference type="InterPro" id="IPR003691">
    <property type="entry name" value="FluC"/>
</dbReference>
<evidence type="ECO:0000313" key="12">
    <source>
        <dbReference type="Proteomes" id="UP000823844"/>
    </source>
</evidence>
<dbReference type="GO" id="GO:0046872">
    <property type="term" value="F:metal ion binding"/>
    <property type="evidence" value="ECO:0007669"/>
    <property type="project" value="UniProtKB-KW"/>
</dbReference>
<evidence type="ECO:0000256" key="6">
    <source>
        <dbReference type="ARBA" id="ARBA00023303"/>
    </source>
</evidence>
<evidence type="ECO:0000256" key="8">
    <source>
        <dbReference type="ARBA" id="ARBA00035585"/>
    </source>
</evidence>
<protein>
    <recommendedName>
        <fullName evidence="10">Fluoride-specific ion channel FluC</fullName>
    </recommendedName>
</protein>
<dbReference type="GO" id="GO:0140114">
    <property type="term" value="P:cellular detoxification of fluoride"/>
    <property type="evidence" value="ECO:0007669"/>
    <property type="project" value="UniProtKB-UniRule"/>
</dbReference>
<dbReference type="GO" id="GO:0005886">
    <property type="term" value="C:plasma membrane"/>
    <property type="evidence" value="ECO:0007669"/>
    <property type="project" value="UniProtKB-SubCell"/>
</dbReference>
<dbReference type="HAMAP" id="MF_00454">
    <property type="entry name" value="FluC"/>
    <property type="match status" value="1"/>
</dbReference>
<gene>
    <name evidence="10" type="primary">fluC</name>
    <name evidence="10" type="synonym">crcB</name>
    <name evidence="11" type="ORF">H9806_06000</name>
</gene>
<organism evidence="11 12">
    <name type="scientific">Candidatus Lactobacillus pullistercoris</name>
    <dbReference type="NCBI Taxonomy" id="2838636"/>
    <lineage>
        <taxon>Bacteria</taxon>
        <taxon>Bacillati</taxon>
        <taxon>Bacillota</taxon>
        <taxon>Bacilli</taxon>
        <taxon>Lactobacillales</taxon>
        <taxon>Lactobacillaceae</taxon>
        <taxon>Lactobacillus</taxon>
    </lineage>
</organism>
<keyword evidence="6 10" id="KW-0407">Ion channel</keyword>
<keyword evidence="4 10" id="KW-1133">Transmembrane helix</keyword>
<name>A0A9E2NVR0_9LACO</name>
<accession>A0A9E2NVR0</accession>
<feature type="transmembrane region" description="Helical" evidence="10">
    <location>
        <begin position="35"/>
        <end position="53"/>
    </location>
</feature>
<keyword evidence="10" id="KW-0479">Metal-binding</keyword>
<feature type="binding site" evidence="10">
    <location>
        <position position="75"/>
    </location>
    <ligand>
        <name>Na(+)</name>
        <dbReference type="ChEBI" id="CHEBI:29101"/>
        <note>structural</note>
    </ligand>
</feature>
<evidence type="ECO:0000256" key="7">
    <source>
        <dbReference type="ARBA" id="ARBA00035120"/>
    </source>
</evidence>